<comment type="caution">
    <text evidence="1">The sequence shown here is derived from an EMBL/GenBank/DDBJ whole genome shotgun (WGS) entry which is preliminary data.</text>
</comment>
<dbReference type="Proteomes" id="UP000571084">
    <property type="component" value="Unassembled WGS sequence"/>
</dbReference>
<sequence length="116" mass="13249">MPSKALIVTDKAVEASALHSTLADQGLAVWSSWCAPQALRIFAGERPEALLLSFWHVHLAAQFILMLSRNVVIFYRLHARYYYLAVTISCCRQRPFTPVAHLMPAFPLRHYPMGWH</sequence>
<reference evidence="1 2" key="1">
    <citation type="submission" date="2020-08" db="EMBL/GenBank/DDBJ databases">
        <title>Genomic Encyclopedia of Type Strains, Phase IV (KMG-IV): sequencing the most valuable type-strain genomes for metagenomic binning, comparative biology and taxonomic classification.</title>
        <authorList>
            <person name="Goeker M."/>
        </authorList>
    </citation>
    <scope>NUCLEOTIDE SEQUENCE [LARGE SCALE GENOMIC DNA]</scope>
    <source>
        <strain evidence="1 2">DSM 23240</strain>
    </source>
</reference>
<organism evidence="1 2">
    <name type="scientific">Glaciimonas immobilis</name>
    <dbReference type="NCBI Taxonomy" id="728004"/>
    <lineage>
        <taxon>Bacteria</taxon>
        <taxon>Pseudomonadati</taxon>
        <taxon>Pseudomonadota</taxon>
        <taxon>Betaproteobacteria</taxon>
        <taxon>Burkholderiales</taxon>
        <taxon>Oxalobacteraceae</taxon>
        <taxon>Glaciimonas</taxon>
    </lineage>
</organism>
<dbReference type="RefSeq" id="WP_168055499.1">
    <property type="nucleotide sequence ID" value="NZ_JAAOZT010000006.1"/>
</dbReference>
<dbReference type="AlphaFoldDB" id="A0A840RQ34"/>
<proteinExistence type="predicted"/>
<evidence type="ECO:0000313" key="1">
    <source>
        <dbReference type="EMBL" id="MBB5199116.1"/>
    </source>
</evidence>
<name>A0A840RQ34_9BURK</name>
<keyword evidence="2" id="KW-1185">Reference proteome</keyword>
<evidence type="ECO:0000313" key="2">
    <source>
        <dbReference type="Proteomes" id="UP000571084"/>
    </source>
</evidence>
<accession>A0A840RQ34</accession>
<dbReference type="EMBL" id="JACHHQ010000002">
    <property type="protein sequence ID" value="MBB5199116.1"/>
    <property type="molecule type" value="Genomic_DNA"/>
</dbReference>
<protein>
    <submittedName>
        <fullName evidence="1">Uncharacterized protein</fullName>
    </submittedName>
</protein>
<gene>
    <name evidence="1" type="ORF">HNR39_000943</name>
</gene>